<keyword evidence="6 7" id="KW-0472">Membrane</keyword>
<evidence type="ECO:0000256" key="5">
    <source>
        <dbReference type="ARBA" id="ARBA00022989"/>
    </source>
</evidence>
<dbReference type="Pfam" id="PF01790">
    <property type="entry name" value="LGT"/>
    <property type="match status" value="1"/>
</dbReference>
<dbReference type="Proteomes" id="UP000019265">
    <property type="component" value="Chromosome"/>
</dbReference>
<evidence type="ECO:0000256" key="3">
    <source>
        <dbReference type="ARBA" id="ARBA00022679"/>
    </source>
</evidence>
<dbReference type="GO" id="GO:0005886">
    <property type="term" value="C:plasma membrane"/>
    <property type="evidence" value="ECO:0007669"/>
    <property type="project" value="InterPro"/>
</dbReference>
<dbReference type="PANTHER" id="PTHR30589">
    <property type="entry name" value="PROLIPOPROTEIN DIACYLGLYCERYL TRANSFERASE"/>
    <property type="match status" value="1"/>
</dbReference>
<evidence type="ECO:0000256" key="7">
    <source>
        <dbReference type="SAM" id="Phobius"/>
    </source>
</evidence>
<dbReference type="EMBL" id="CP006934">
    <property type="protein sequence ID" value="AHI53477.1"/>
    <property type="molecule type" value="Genomic_DNA"/>
</dbReference>
<evidence type="ECO:0000313" key="8">
    <source>
        <dbReference type="EMBL" id="AHI53477.1"/>
    </source>
</evidence>
<dbReference type="PATRIC" id="fig|1276257.3.peg.66"/>
<keyword evidence="5 7" id="KW-1133">Transmembrane helix</keyword>
<evidence type="ECO:0000256" key="1">
    <source>
        <dbReference type="ARBA" id="ARBA00007150"/>
    </source>
</evidence>
<proteinExistence type="inferred from homology"/>
<dbReference type="InterPro" id="IPR001640">
    <property type="entry name" value="Lgt"/>
</dbReference>
<keyword evidence="9" id="KW-1185">Reference proteome</keyword>
<dbReference type="KEGG" id="ssab:SSABA_v1c00650"/>
<dbReference type="eggNOG" id="COG0682">
    <property type="taxonomic scope" value="Bacteria"/>
</dbReference>
<keyword evidence="8" id="KW-0449">Lipoprotein</keyword>
<gene>
    <name evidence="8" type="primary">lgt1</name>
    <name evidence="8" type="ORF">SSABA_v1c00650</name>
</gene>
<evidence type="ECO:0000256" key="4">
    <source>
        <dbReference type="ARBA" id="ARBA00022692"/>
    </source>
</evidence>
<feature type="transmembrane region" description="Helical" evidence="7">
    <location>
        <begin position="35"/>
        <end position="53"/>
    </location>
</feature>
<evidence type="ECO:0000313" key="9">
    <source>
        <dbReference type="Proteomes" id="UP000019265"/>
    </source>
</evidence>
<accession>W6A8Y5</accession>
<dbReference type="RefSeq" id="WP_025250617.1">
    <property type="nucleotide sequence ID" value="NZ_CP006934.1"/>
</dbReference>
<dbReference type="GO" id="GO:0042158">
    <property type="term" value="P:lipoprotein biosynthetic process"/>
    <property type="evidence" value="ECO:0007669"/>
    <property type="project" value="InterPro"/>
</dbReference>
<dbReference type="STRING" id="1276257.SSABA_v1c00650"/>
<reference evidence="8 9" key="1">
    <citation type="journal article" date="2014" name="Genome Biol. Evol.">
        <title>Molecular evolution of the substrate utilization strategies and putative virulence factors in mosquito-associated Spiroplasma species.</title>
        <authorList>
            <person name="Chang T.H."/>
            <person name="Lo W.S."/>
            <person name="Ku C."/>
            <person name="Chen L.L."/>
            <person name="Kuo C.H."/>
        </authorList>
    </citation>
    <scope>NUCLEOTIDE SEQUENCE [LARGE SCALE GENOMIC DNA]</scope>
    <source>
        <strain evidence="8">Ar-1343</strain>
    </source>
</reference>
<evidence type="ECO:0000256" key="2">
    <source>
        <dbReference type="ARBA" id="ARBA00022475"/>
    </source>
</evidence>
<name>W6A8Y5_9MOLU</name>
<protein>
    <submittedName>
        <fullName evidence="8">Prolipoprotein diacylglyceryl transferase</fullName>
    </submittedName>
</protein>
<dbReference type="PANTHER" id="PTHR30589:SF0">
    <property type="entry name" value="PHOSPHATIDYLGLYCEROL--PROLIPOPROTEIN DIACYLGLYCERYL TRANSFERASE"/>
    <property type="match status" value="1"/>
</dbReference>
<feature type="transmembrane region" description="Helical" evidence="7">
    <location>
        <begin position="208"/>
        <end position="230"/>
    </location>
</feature>
<dbReference type="AlphaFoldDB" id="W6A8Y5"/>
<feature type="transmembrane region" description="Helical" evidence="7">
    <location>
        <begin position="448"/>
        <end position="467"/>
    </location>
</feature>
<comment type="similarity">
    <text evidence="1">Belongs to the Lgt family.</text>
</comment>
<organism evidence="8 9">
    <name type="scientific">Spiroplasma sabaudiense Ar-1343</name>
    <dbReference type="NCBI Taxonomy" id="1276257"/>
    <lineage>
        <taxon>Bacteria</taxon>
        <taxon>Bacillati</taxon>
        <taxon>Mycoplasmatota</taxon>
        <taxon>Mollicutes</taxon>
        <taxon>Entomoplasmatales</taxon>
        <taxon>Spiroplasmataceae</taxon>
        <taxon>Spiroplasma</taxon>
    </lineage>
</organism>
<dbReference type="HOGENOM" id="CLU_628384_0_0_14"/>
<feature type="transmembrane region" description="Helical" evidence="7">
    <location>
        <begin position="106"/>
        <end position="124"/>
    </location>
</feature>
<sequence>MITNLLANIPAPGTPIDDFLKNQAQNDRFWGWMPIYPLFIFAGVIAVLIASIIKFRMRNIPLQELGMSIFIIIPTGLVGASVLGKFDLLYNNWRVWELLFFWQPGMSIFGGLIFGGACGFAWFYKKGQHYRISTWVYADCIIPNVFLGQAIGRWGNLFNHEIMGRETSLKSLLKWLPDWIVSKLWYPINPSPDALPTDQWYVIYREPLFLYESIGCFALFILTTFFIANLGRFFSKKPWKIYPKDYPYNKWVNQDNIEISDYQRPIRYRKKTKNGIEMLSIGFWESWNKAYYLKMLDKDQIIYFTNKEIEIDKNFQSKVTQLEKIKSNKSLSLQTLNNSFAKQVKKITTKDEKKALKKSKKIEEKKIIKEYQPKIKSLKSELSWFSRCWKADSRELYQANNPNNYFIVHCGTQTGFYLFSYMVLRWVLETRRTDVELVIKHYFVADMLLFALFALFALFFIVFAQVISPKKYRKIDWLYEKSY</sequence>
<dbReference type="GO" id="GO:0008961">
    <property type="term" value="F:phosphatidylglycerol-prolipoprotein diacylglyceryl transferase activity"/>
    <property type="evidence" value="ECO:0007669"/>
    <property type="project" value="InterPro"/>
</dbReference>
<feature type="transmembrane region" description="Helical" evidence="7">
    <location>
        <begin position="406"/>
        <end position="428"/>
    </location>
</feature>
<feature type="transmembrane region" description="Helical" evidence="7">
    <location>
        <begin position="65"/>
        <end position="86"/>
    </location>
</feature>
<keyword evidence="2" id="KW-1003">Cell membrane</keyword>
<dbReference type="OrthoDB" id="871140at2"/>
<evidence type="ECO:0000256" key="6">
    <source>
        <dbReference type="ARBA" id="ARBA00023136"/>
    </source>
</evidence>
<keyword evidence="3 8" id="KW-0808">Transferase</keyword>
<keyword evidence="4 7" id="KW-0812">Transmembrane</keyword>